<proteinExistence type="inferred from homology"/>
<dbReference type="Proteomes" id="UP000182146">
    <property type="component" value="Unassembled WGS sequence"/>
</dbReference>
<dbReference type="OrthoDB" id="9805147at2"/>
<dbReference type="EMBL" id="FNGU01000002">
    <property type="protein sequence ID" value="SDL83803.1"/>
    <property type="molecule type" value="Genomic_DNA"/>
</dbReference>
<name>A0A1G9NBR2_9BACT</name>
<dbReference type="SUPFAM" id="SSF52540">
    <property type="entry name" value="P-loop containing nucleoside triphosphate hydrolases"/>
    <property type="match status" value="1"/>
</dbReference>
<keyword evidence="2" id="KW-0547">Nucleotide-binding</keyword>
<dbReference type="InterPro" id="IPR001482">
    <property type="entry name" value="T2SS/T4SS_dom"/>
</dbReference>
<protein>
    <submittedName>
        <fullName evidence="5">Type II secretory pathway ATPase GspE/PulE or T4P pilus assembly pathway ATPase PilB</fullName>
    </submittedName>
</protein>
<evidence type="ECO:0000256" key="3">
    <source>
        <dbReference type="ARBA" id="ARBA00022840"/>
    </source>
</evidence>
<keyword evidence="3" id="KW-0067">ATP-binding</keyword>
<evidence type="ECO:0000313" key="6">
    <source>
        <dbReference type="Proteomes" id="UP000182146"/>
    </source>
</evidence>
<dbReference type="PROSITE" id="PS00662">
    <property type="entry name" value="T2SP_E"/>
    <property type="match status" value="1"/>
</dbReference>
<dbReference type="GO" id="GO:0005524">
    <property type="term" value="F:ATP binding"/>
    <property type="evidence" value="ECO:0007669"/>
    <property type="project" value="UniProtKB-KW"/>
</dbReference>
<dbReference type="GO" id="GO:0016887">
    <property type="term" value="F:ATP hydrolysis activity"/>
    <property type="evidence" value="ECO:0007669"/>
    <property type="project" value="TreeGrafter"/>
</dbReference>
<dbReference type="PANTHER" id="PTHR30258:SF1">
    <property type="entry name" value="PROTEIN TRANSPORT PROTEIN HOFB HOMOLOG"/>
    <property type="match status" value="1"/>
</dbReference>
<dbReference type="InterPro" id="IPR007831">
    <property type="entry name" value="T2SS_GspE_N"/>
</dbReference>
<evidence type="ECO:0000256" key="1">
    <source>
        <dbReference type="ARBA" id="ARBA00006611"/>
    </source>
</evidence>
<dbReference type="SUPFAM" id="SSF160246">
    <property type="entry name" value="EspE N-terminal domain-like"/>
    <property type="match status" value="1"/>
</dbReference>
<accession>A0A1G9NBR2</accession>
<comment type="similarity">
    <text evidence="1">Belongs to the GSP E family.</text>
</comment>
<dbReference type="AlphaFoldDB" id="A0A1G9NBR2"/>
<evidence type="ECO:0000259" key="4">
    <source>
        <dbReference type="PROSITE" id="PS00662"/>
    </source>
</evidence>
<dbReference type="Pfam" id="PF00437">
    <property type="entry name" value="T2SSE"/>
    <property type="match status" value="1"/>
</dbReference>
<dbReference type="InterPro" id="IPR037257">
    <property type="entry name" value="T2SS_E_N_sf"/>
</dbReference>
<dbReference type="Gene3D" id="3.30.450.90">
    <property type="match status" value="1"/>
</dbReference>
<dbReference type="RefSeq" id="WP_139172033.1">
    <property type="nucleotide sequence ID" value="NZ_FNGU01000002.1"/>
</dbReference>
<reference evidence="5 6" key="1">
    <citation type="submission" date="2016-10" db="EMBL/GenBank/DDBJ databases">
        <authorList>
            <person name="de Groot N.N."/>
        </authorList>
    </citation>
    <scope>NUCLEOTIDE SEQUENCE [LARGE SCALE GENOMIC DNA]</scope>
    <source>
        <strain evidence="5 6">DSM 17813</strain>
    </source>
</reference>
<gene>
    <name evidence="5" type="ORF">SAMN05660860_01406</name>
</gene>
<feature type="domain" description="Bacterial type II secretion system protein E" evidence="4">
    <location>
        <begin position="562"/>
        <end position="576"/>
    </location>
</feature>
<dbReference type="Gene3D" id="3.40.50.300">
    <property type="entry name" value="P-loop containing nucleotide triphosphate hydrolases"/>
    <property type="match status" value="1"/>
</dbReference>
<dbReference type="Gene3D" id="3.30.300.160">
    <property type="entry name" value="Type II secretion system, protein E, N-terminal domain"/>
    <property type="match status" value="1"/>
</dbReference>
<evidence type="ECO:0000256" key="2">
    <source>
        <dbReference type="ARBA" id="ARBA00022741"/>
    </source>
</evidence>
<dbReference type="CDD" id="cd01129">
    <property type="entry name" value="PulE-GspE-like"/>
    <property type="match status" value="1"/>
</dbReference>
<dbReference type="PANTHER" id="PTHR30258">
    <property type="entry name" value="TYPE II SECRETION SYSTEM PROTEIN GSPE-RELATED"/>
    <property type="match status" value="1"/>
</dbReference>
<dbReference type="InterPro" id="IPR027417">
    <property type="entry name" value="P-loop_NTPase"/>
</dbReference>
<dbReference type="STRING" id="392333.SAMN05660860_01406"/>
<dbReference type="Pfam" id="PF05157">
    <property type="entry name" value="MshEN"/>
    <property type="match status" value="1"/>
</dbReference>
<evidence type="ECO:0000313" key="5">
    <source>
        <dbReference type="EMBL" id="SDL83803.1"/>
    </source>
</evidence>
<organism evidence="5 6">
    <name type="scientific">Geoalkalibacter ferrihydriticus</name>
    <dbReference type="NCBI Taxonomy" id="392333"/>
    <lineage>
        <taxon>Bacteria</taxon>
        <taxon>Pseudomonadati</taxon>
        <taxon>Thermodesulfobacteriota</taxon>
        <taxon>Desulfuromonadia</taxon>
        <taxon>Desulfuromonadales</taxon>
        <taxon>Geoalkalibacteraceae</taxon>
        <taxon>Geoalkalibacter</taxon>
    </lineage>
</organism>
<sequence length="754" mass="84038">MEQNLTLTFMDGGETAARLARPFQPRENEIEITLPDQDLRLAYPLYDLCCIKLHGKAASASDAGAHPAEEVETATGEKFRVQVMGREKYPLGFYGLPIDRDSPFKSIFFTFHGVRTQPQERPIGNILRDQGLIDEQTMNLTLLEQQKLRTRRVGEIIAEQQHIPQSTIDREVDTVRGDMGRVPKNIRVGDILVAAGLVTREQVEEALSTQEKGKKKRIGTLLIEKGLITETQLLSALATKFGLRFIDLENLEPSPDALEALPREVAVRMRVLPVEVRGRVLTVATSQPTDPTIGDNLRFTSDLQIELVVACSEQITQALESFYVKTESQVRDLIGELSEAAEVENEEGEDSQFNESDSQIINLVNKILIDGYKKGVSDIHFEPGLGKQPLGVRYRIDGVCQVVHKISPAYRHAVIARVKIMSRLDIAEHRRPQSGKILLRYEGKKIEYRVEITPTVGGNEDAVLRILASSKPLPLNQMGFSDSNIEEFERILTKPYGIILCVGPTGSGKTTSLHSALGHINKPDRKIWTAEDPVEITQSGLRQVQVHAKIGFGFKEALRSFLRADPDVIMIGEMRDAETAKTAIEASLTGHLVFSTLHTNSAPETVVRLIEMGMDPYNFADAMLGILAQRLARRLCVQCRAPYTPNRAEYDNLVHAYGEEWFAARGMPAYSEDLTLMRAVGCRDCHQTGYSGRIAIHELLTTSEAIRAGIKKGVMAEELRDQAIRDGMTTLRMDGIHKVFQGITDLNQVLRVCL</sequence>
<dbReference type="GO" id="GO:0005886">
    <property type="term" value="C:plasma membrane"/>
    <property type="evidence" value="ECO:0007669"/>
    <property type="project" value="TreeGrafter"/>
</dbReference>